<dbReference type="GO" id="GO:0005524">
    <property type="term" value="F:ATP binding"/>
    <property type="evidence" value="ECO:0007669"/>
    <property type="project" value="InterPro"/>
</dbReference>
<accession>A0A8T0LHZ2</accession>
<proteinExistence type="inferred from homology"/>
<dbReference type="GO" id="GO:0009507">
    <property type="term" value="C:chloroplast"/>
    <property type="evidence" value="ECO:0007669"/>
    <property type="project" value="TreeGrafter"/>
</dbReference>
<dbReference type="Proteomes" id="UP000743370">
    <property type="component" value="Unassembled WGS sequence"/>
</dbReference>
<dbReference type="InterPro" id="IPR045864">
    <property type="entry name" value="aa-tRNA-synth_II/BPL/LPL"/>
</dbReference>
<comment type="similarity">
    <text evidence="1">Belongs to the class-II aminoacyl-tRNA synthetase family.</text>
</comment>
<dbReference type="EMBL" id="JABFOF010000001">
    <property type="protein sequence ID" value="KAG2409955.1"/>
    <property type="molecule type" value="Genomic_DNA"/>
</dbReference>
<dbReference type="PANTHER" id="PTHR11451">
    <property type="entry name" value="THREONINE-TRNA LIGASE"/>
    <property type="match status" value="1"/>
</dbReference>
<dbReference type="GO" id="GO:0006435">
    <property type="term" value="P:threonyl-tRNA aminoacylation"/>
    <property type="evidence" value="ECO:0007669"/>
    <property type="project" value="InterPro"/>
</dbReference>
<dbReference type="GO" id="GO:0005739">
    <property type="term" value="C:mitochondrion"/>
    <property type="evidence" value="ECO:0007669"/>
    <property type="project" value="TreeGrafter"/>
</dbReference>
<evidence type="ECO:0000256" key="1">
    <source>
        <dbReference type="ARBA" id="ARBA00008226"/>
    </source>
</evidence>
<evidence type="ECO:0000256" key="2">
    <source>
        <dbReference type="ARBA" id="ARBA00022917"/>
    </source>
</evidence>
<dbReference type="PRINTS" id="PR01047">
    <property type="entry name" value="TRNASYNTHTHR"/>
</dbReference>
<organism evidence="6 7">
    <name type="scientific">Phaseolus angularis</name>
    <name type="common">Azuki bean</name>
    <name type="synonym">Vigna angularis</name>
    <dbReference type="NCBI Taxonomy" id="3914"/>
    <lineage>
        <taxon>Eukaryota</taxon>
        <taxon>Viridiplantae</taxon>
        <taxon>Streptophyta</taxon>
        <taxon>Embryophyta</taxon>
        <taxon>Tracheophyta</taxon>
        <taxon>Spermatophyta</taxon>
        <taxon>Magnoliopsida</taxon>
        <taxon>eudicotyledons</taxon>
        <taxon>Gunneridae</taxon>
        <taxon>Pentapetalae</taxon>
        <taxon>rosids</taxon>
        <taxon>fabids</taxon>
        <taxon>Fabales</taxon>
        <taxon>Fabaceae</taxon>
        <taxon>Papilionoideae</taxon>
        <taxon>50 kb inversion clade</taxon>
        <taxon>NPAAA clade</taxon>
        <taxon>indigoferoid/millettioid clade</taxon>
        <taxon>Phaseoleae</taxon>
        <taxon>Vigna</taxon>
    </lineage>
</organism>
<dbReference type="Pfam" id="PF00587">
    <property type="entry name" value="tRNA-synt_2b"/>
    <property type="match status" value="1"/>
</dbReference>
<evidence type="ECO:0000313" key="7">
    <source>
        <dbReference type="Proteomes" id="UP000743370"/>
    </source>
</evidence>
<dbReference type="InterPro" id="IPR002320">
    <property type="entry name" value="Thr-tRNA-ligase_IIa"/>
</dbReference>
<feature type="compositionally biased region" description="Gly residues" evidence="4">
    <location>
        <begin position="253"/>
        <end position="263"/>
    </location>
</feature>
<dbReference type="Gene3D" id="3.30.930.10">
    <property type="entry name" value="Bira Bifunctional Protein, Domain 2"/>
    <property type="match status" value="1"/>
</dbReference>
<feature type="domain" description="Aminoacyl-tRNA synthetase class II (G/ P/ S/T)" evidence="5">
    <location>
        <begin position="8"/>
        <end position="89"/>
    </location>
</feature>
<dbReference type="AlphaFoldDB" id="A0A8T0LHZ2"/>
<evidence type="ECO:0000256" key="3">
    <source>
        <dbReference type="ARBA" id="ARBA00031900"/>
    </source>
</evidence>
<reference evidence="6 7" key="1">
    <citation type="submission" date="2020-05" db="EMBL/GenBank/DDBJ databases">
        <title>Vigna angularis (adzuki bean) Var. LongXiaoDou No. 4 denovo assembly.</title>
        <authorList>
            <person name="Xiang H."/>
        </authorList>
    </citation>
    <scope>NUCLEOTIDE SEQUENCE [LARGE SCALE GENOMIC DNA]</scope>
    <source>
        <tissue evidence="6">Leaf</tissue>
    </source>
</reference>
<evidence type="ECO:0000313" key="6">
    <source>
        <dbReference type="EMBL" id="KAG2409955.1"/>
    </source>
</evidence>
<evidence type="ECO:0000259" key="5">
    <source>
        <dbReference type="Pfam" id="PF00587"/>
    </source>
</evidence>
<gene>
    <name evidence="6" type="ORF">HKW66_Vig0006200</name>
</gene>
<feature type="region of interest" description="Disordered" evidence="4">
    <location>
        <begin position="242"/>
        <end position="263"/>
    </location>
</feature>
<dbReference type="GO" id="GO:0004829">
    <property type="term" value="F:threonine-tRNA ligase activity"/>
    <property type="evidence" value="ECO:0007669"/>
    <property type="project" value="InterPro"/>
</dbReference>
<sequence>MTALISSLHLYLLNEGDGAFYGPKIDISVSDALIKKFQCATLQLNFQLPDRLKLEFSAEDEAKIERPVMIHRAILGSVEHMFAILLEHYKGKWPFWLNPLQVREAQLAQYKYMLVVGEEEANTGQVVWPSEVVVIDLLCFHKVFASDIDCRSDELVSPARGAIIKILQWIFRRHHADLEDDIVVGGSDSGDRPPLEECANPNSVKFRNLPLHDFPREGVGVGGNEVVRRELDFARATELDGKLPASPVHGISQDGGGGKKTGG</sequence>
<dbReference type="SUPFAM" id="SSF55681">
    <property type="entry name" value="Class II aaRS and biotin synthetases"/>
    <property type="match status" value="1"/>
</dbReference>
<keyword evidence="2" id="KW-0648">Protein biosynthesis</keyword>
<dbReference type="InterPro" id="IPR002314">
    <property type="entry name" value="aa-tRNA-synt_IIb"/>
</dbReference>
<comment type="caution">
    <text evidence="6">The sequence shown here is derived from an EMBL/GenBank/DDBJ whole genome shotgun (WGS) entry which is preliminary data.</text>
</comment>
<protein>
    <recommendedName>
        <fullName evidence="3">Threonyl-tRNA synthetase</fullName>
    </recommendedName>
</protein>
<name>A0A8T0LHZ2_PHAAN</name>
<evidence type="ECO:0000256" key="4">
    <source>
        <dbReference type="SAM" id="MobiDB-lite"/>
    </source>
</evidence>
<dbReference type="PANTHER" id="PTHR11451:SF46">
    <property type="entry name" value="THREONINE--TRNA LIGASE"/>
    <property type="match status" value="1"/>
</dbReference>
<keyword evidence="6" id="KW-0436">Ligase</keyword>